<dbReference type="InterPro" id="IPR001938">
    <property type="entry name" value="Thaumatin"/>
</dbReference>
<evidence type="ECO:0000259" key="2">
    <source>
        <dbReference type="Pfam" id="PF20241"/>
    </source>
</evidence>
<evidence type="ECO:0000313" key="4">
    <source>
        <dbReference type="Proteomes" id="UP000244336"/>
    </source>
</evidence>
<dbReference type="AlphaFoldDB" id="A0A2T7D1J5"/>
<keyword evidence="1" id="KW-0812">Transmembrane</keyword>
<proteinExistence type="predicted"/>
<dbReference type="PIRSF" id="PIRSF002703">
    <property type="entry name" value="Thaumatin"/>
    <property type="match status" value="1"/>
</dbReference>
<keyword evidence="4" id="KW-1185">Reference proteome</keyword>
<accession>A0A2T7D1J5</accession>
<dbReference type="InterPro" id="IPR046533">
    <property type="entry name" value="DUF6598"/>
</dbReference>
<feature type="domain" description="DUF6598" evidence="2">
    <location>
        <begin position="19"/>
        <end position="258"/>
    </location>
</feature>
<dbReference type="Proteomes" id="UP000244336">
    <property type="component" value="Chromosome 7"/>
</dbReference>
<dbReference type="PANTHER" id="PTHR33065:SF177">
    <property type="entry name" value="OS08G0141000 PROTEIN"/>
    <property type="match status" value="1"/>
</dbReference>
<evidence type="ECO:0000313" key="3">
    <source>
        <dbReference type="EMBL" id="PUZ49476.1"/>
    </source>
</evidence>
<dbReference type="EMBL" id="CM009755">
    <property type="protein sequence ID" value="PUZ49476.1"/>
    <property type="molecule type" value="Genomic_DNA"/>
</dbReference>
<dbReference type="Pfam" id="PF20241">
    <property type="entry name" value="DUF6598"/>
    <property type="match status" value="1"/>
</dbReference>
<organism evidence="3 4">
    <name type="scientific">Panicum hallii var. hallii</name>
    <dbReference type="NCBI Taxonomy" id="1504633"/>
    <lineage>
        <taxon>Eukaryota</taxon>
        <taxon>Viridiplantae</taxon>
        <taxon>Streptophyta</taxon>
        <taxon>Embryophyta</taxon>
        <taxon>Tracheophyta</taxon>
        <taxon>Spermatophyta</taxon>
        <taxon>Magnoliopsida</taxon>
        <taxon>Liliopsida</taxon>
        <taxon>Poales</taxon>
        <taxon>Poaceae</taxon>
        <taxon>PACMAD clade</taxon>
        <taxon>Panicoideae</taxon>
        <taxon>Panicodae</taxon>
        <taxon>Paniceae</taxon>
        <taxon>Panicinae</taxon>
        <taxon>Panicum</taxon>
        <taxon>Panicum sect. Panicum</taxon>
    </lineage>
</organism>
<reference evidence="3 4" key="1">
    <citation type="submission" date="2018-04" db="EMBL/GenBank/DDBJ databases">
        <title>WGS assembly of Panicum hallii var. hallii HAL2.</title>
        <authorList>
            <person name="Lovell J."/>
            <person name="Jenkins J."/>
            <person name="Lowry D."/>
            <person name="Mamidi S."/>
            <person name="Sreedasyam A."/>
            <person name="Weng X."/>
            <person name="Barry K."/>
            <person name="Bonette J."/>
            <person name="Campitelli B."/>
            <person name="Daum C."/>
            <person name="Gordon S."/>
            <person name="Gould B."/>
            <person name="Lipzen A."/>
            <person name="MacQueen A."/>
            <person name="Palacio-Mejia J."/>
            <person name="Plott C."/>
            <person name="Shakirov E."/>
            <person name="Shu S."/>
            <person name="Yoshinaga Y."/>
            <person name="Zane M."/>
            <person name="Rokhsar D."/>
            <person name="Grimwood J."/>
            <person name="Schmutz J."/>
            <person name="Juenger T."/>
        </authorList>
    </citation>
    <scope>NUCLEOTIDE SEQUENCE [LARGE SCALE GENOMIC DNA]</scope>
    <source>
        <strain evidence="4">cv. HAL2</strain>
    </source>
</reference>
<dbReference type="Gramene" id="PUZ49476">
    <property type="protein sequence ID" value="PUZ49476"/>
    <property type="gene ID" value="GQ55_7G329100"/>
</dbReference>
<keyword evidence="1" id="KW-0472">Membrane</keyword>
<dbReference type="OrthoDB" id="586448at2759"/>
<name>A0A2T7D1J5_9POAL</name>
<protein>
    <recommendedName>
        <fullName evidence="2">DUF6598 domain-containing protein</fullName>
    </recommendedName>
</protein>
<evidence type="ECO:0000256" key="1">
    <source>
        <dbReference type="SAM" id="Phobius"/>
    </source>
</evidence>
<sequence>MRFTYKKPDLYQSSTPTTTLQIFSIKVARTRGNLQWPLHVFGKVAVRDVVDHNRNMIFDCPRESCQILNQEVPYLKLTGPTRAVVLVDPVTCEVDLKVKGITQAEDECLSFLAVRHINFTSLQSKLIKNDYTSKLSTLEFEIGHIVHSVEATIFVRVKTGSWPDGFRAQFAARTASIGKAEVILVDSGDDRVHVARDGSIRLSRCVTSVEINGKLEVCVKAGRGEEIVVGNKKVFKPKKDGASHGILGVGFCTLDITVAWSIVSVNM</sequence>
<keyword evidence="1" id="KW-1133">Transmembrane helix</keyword>
<feature type="transmembrane region" description="Helical" evidence="1">
    <location>
        <begin position="242"/>
        <end position="263"/>
    </location>
</feature>
<gene>
    <name evidence="3" type="ORF">GQ55_7G329100</name>
</gene>
<dbReference type="PANTHER" id="PTHR33065">
    <property type="entry name" value="OS07G0486400 PROTEIN"/>
    <property type="match status" value="1"/>
</dbReference>